<comment type="subcellular location">
    <subcellularLocation>
        <location evidence="1 4">Bacterial flagellum basal body</location>
    </subcellularLocation>
</comment>
<keyword evidence="6" id="KW-0282">Flagellum</keyword>
<gene>
    <name evidence="4" type="primary">fliE</name>
    <name evidence="6" type="ORF">THC_0195</name>
</gene>
<sequence>MKIQGLQGKVNLYQETQKKTAPDFQKILLENLKEVDQKEKTAQEAIMALARGEDIDPAEVAQKISSADASMKLLLRIRNKVLEAYQEIMRMQI</sequence>
<dbReference type="NCBIfam" id="TIGR00205">
    <property type="entry name" value="fliE"/>
    <property type="match status" value="1"/>
</dbReference>
<dbReference type="HAMAP" id="MF_00724">
    <property type="entry name" value="FliE"/>
    <property type="match status" value="1"/>
</dbReference>
<dbReference type="KEGG" id="cthi:THC_0195"/>
<dbReference type="GO" id="GO:0003774">
    <property type="term" value="F:cytoskeletal motor activity"/>
    <property type="evidence" value="ECO:0007669"/>
    <property type="project" value="InterPro"/>
</dbReference>
<dbReference type="Proteomes" id="UP000068196">
    <property type="component" value="Chromosome"/>
</dbReference>
<evidence type="ECO:0000313" key="6">
    <source>
        <dbReference type="EMBL" id="BAU22595.1"/>
    </source>
</evidence>
<name>A0A0U5AF19_9BACT</name>
<evidence type="ECO:0000256" key="4">
    <source>
        <dbReference type="HAMAP-Rule" id="MF_00724"/>
    </source>
</evidence>
<keyword evidence="7" id="KW-1185">Reference proteome</keyword>
<keyword evidence="6" id="KW-0969">Cilium</keyword>
<evidence type="ECO:0000313" key="7">
    <source>
        <dbReference type="Proteomes" id="UP000068196"/>
    </source>
</evidence>
<dbReference type="Pfam" id="PF02049">
    <property type="entry name" value="FliE"/>
    <property type="match status" value="1"/>
</dbReference>
<proteinExistence type="inferred from homology"/>
<protein>
    <recommendedName>
        <fullName evidence="4 5">Flagellar hook-basal body complex protein FliE</fullName>
    </recommendedName>
</protein>
<comment type="similarity">
    <text evidence="2 4">Belongs to the FliE family.</text>
</comment>
<dbReference type="GO" id="GO:0005198">
    <property type="term" value="F:structural molecule activity"/>
    <property type="evidence" value="ECO:0007669"/>
    <property type="project" value="UniProtKB-UniRule"/>
</dbReference>
<dbReference type="PANTHER" id="PTHR34653">
    <property type="match status" value="1"/>
</dbReference>
<evidence type="ECO:0000256" key="1">
    <source>
        <dbReference type="ARBA" id="ARBA00004117"/>
    </source>
</evidence>
<dbReference type="EMBL" id="AP014945">
    <property type="protein sequence ID" value="BAU22595.1"/>
    <property type="molecule type" value="Genomic_DNA"/>
</dbReference>
<dbReference type="GO" id="GO:0009425">
    <property type="term" value="C:bacterial-type flagellum basal body"/>
    <property type="evidence" value="ECO:0007669"/>
    <property type="project" value="UniProtKB-SubCell"/>
</dbReference>
<dbReference type="OrthoDB" id="9812413at2"/>
<dbReference type="PANTHER" id="PTHR34653:SF1">
    <property type="entry name" value="FLAGELLAR HOOK-BASAL BODY COMPLEX PROTEIN FLIE"/>
    <property type="match status" value="1"/>
</dbReference>
<dbReference type="InterPro" id="IPR001624">
    <property type="entry name" value="FliE"/>
</dbReference>
<dbReference type="AlphaFoldDB" id="A0A0U5AF19"/>
<evidence type="ECO:0000256" key="5">
    <source>
        <dbReference type="NCBIfam" id="TIGR00205"/>
    </source>
</evidence>
<reference evidence="6 7" key="1">
    <citation type="journal article" date="2016" name="Int. J. Syst. Evol. Microbiol.">
        <title>Caldimicrobium thiodismutans sp. nov., a sulfur-disproportionating bacterium isolated from a hot spring, and emended description of the genus Caldimicrobium.</title>
        <authorList>
            <person name="Kojima H."/>
            <person name="Umezawa K."/>
            <person name="Fukui M."/>
        </authorList>
    </citation>
    <scope>NUCLEOTIDE SEQUENCE [LARGE SCALE GENOMIC DNA]</scope>
    <source>
        <strain evidence="6 7">TF1</strain>
    </source>
</reference>
<dbReference type="STRING" id="1653476.THC_0195"/>
<evidence type="ECO:0000256" key="2">
    <source>
        <dbReference type="ARBA" id="ARBA00009272"/>
    </source>
</evidence>
<dbReference type="PATRIC" id="fig|1653476.3.peg.201"/>
<evidence type="ECO:0000256" key="3">
    <source>
        <dbReference type="ARBA" id="ARBA00023143"/>
    </source>
</evidence>
<organism evidence="6 7">
    <name type="scientific">Caldimicrobium thiodismutans</name>
    <dbReference type="NCBI Taxonomy" id="1653476"/>
    <lineage>
        <taxon>Bacteria</taxon>
        <taxon>Pseudomonadati</taxon>
        <taxon>Thermodesulfobacteriota</taxon>
        <taxon>Thermodesulfobacteria</taxon>
        <taxon>Thermodesulfobacteriales</taxon>
        <taxon>Thermodesulfobacteriaceae</taxon>
        <taxon>Caldimicrobium</taxon>
    </lineage>
</organism>
<dbReference type="GO" id="GO:0071973">
    <property type="term" value="P:bacterial-type flagellum-dependent cell motility"/>
    <property type="evidence" value="ECO:0007669"/>
    <property type="project" value="InterPro"/>
</dbReference>
<dbReference type="RefSeq" id="WP_068512029.1">
    <property type="nucleotide sequence ID" value="NZ_AP014945.1"/>
</dbReference>
<dbReference type="PRINTS" id="PR01006">
    <property type="entry name" value="FLGHOOKFLIE"/>
</dbReference>
<reference evidence="7" key="2">
    <citation type="journal article" date="2016" name="Int. J. Syst. Evol. Microbiol.">
        <title>Caldimicrobium thiodismutans sp. nov., a sulfur-disproportionating bacterium isolated from a hot spring.</title>
        <authorList>
            <person name="Kojima H."/>
            <person name="Umezawa K."/>
            <person name="Fukui M."/>
        </authorList>
    </citation>
    <scope>NUCLEOTIDE SEQUENCE [LARGE SCALE GENOMIC DNA]</scope>
    <source>
        <strain evidence="7">TF1</strain>
    </source>
</reference>
<keyword evidence="6" id="KW-0966">Cell projection</keyword>
<keyword evidence="3 4" id="KW-0975">Bacterial flagellum</keyword>
<accession>A0A0U5AF19</accession>